<organism evidence="1 2">
    <name type="scientific">Suipraeoptans intestinalis</name>
    <dbReference type="NCBI Taxonomy" id="2606628"/>
    <lineage>
        <taxon>Bacteria</taxon>
        <taxon>Bacillati</taxon>
        <taxon>Bacillota</taxon>
        <taxon>Clostridia</taxon>
        <taxon>Lachnospirales</taxon>
        <taxon>Lachnospiraceae</taxon>
        <taxon>Suipraeoptans</taxon>
    </lineage>
</organism>
<dbReference type="PANTHER" id="PTHR48100">
    <property type="entry name" value="BROAD-SPECIFICITY PHOSPHATASE YOR283W-RELATED"/>
    <property type="match status" value="1"/>
</dbReference>
<dbReference type="Pfam" id="PF00300">
    <property type="entry name" value="His_Phos_1"/>
    <property type="match status" value="1"/>
</dbReference>
<evidence type="ECO:0000313" key="2">
    <source>
        <dbReference type="Proteomes" id="UP000434409"/>
    </source>
</evidence>
<dbReference type="InterPro" id="IPR013078">
    <property type="entry name" value="His_Pase_superF_clade-1"/>
</dbReference>
<keyword evidence="2" id="KW-1185">Reference proteome</keyword>
<dbReference type="SMART" id="SM00855">
    <property type="entry name" value="PGAM"/>
    <property type="match status" value="1"/>
</dbReference>
<evidence type="ECO:0000313" key="1">
    <source>
        <dbReference type="EMBL" id="MSR93281.1"/>
    </source>
</evidence>
<comment type="caution">
    <text evidence="1">The sequence shown here is derived from an EMBL/GenBank/DDBJ whole genome shotgun (WGS) entry which is preliminary data.</text>
</comment>
<dbReference type="GO" id="GO:0016791">
    <property type="term" value="F:phosphatase activity"/>
    <property type="evidence" value="ECO:0007669"/>
    <property type="project" value="TreeGrafter"/>
</dbReference>
<reference evidence="1 2" key="1">
    <citation type="submission" date="2019-08" db="EMBL/GenBank/DDBJ databases">
        <title>In-depth cultivation of the pig gut microbiome towards novel bacterial diversity and tailored functional studies.</title>
        <authorList>
            <person name="Wylensek D."/>
            <person name="Hitch T.C.A."/>
            <person name="Clavel T."/>
        </authorList>
    </citation>
    <scope>NUCLEOTIDE SEQUENCE [LARGE SCALE GENOMIC DNA]</scope>
    <source>
        <strain evidence="1 2">68-1-5</strain>
    </source>
</reference>
<name>A0A6N7URE7_9FIRM</name>
<gene>
    <name evidence="1" type="ORF">FYJ34_03115</name>
</gene>
<proteinExistence type="predicted"/>
<dbReference type="Proteomes" id="UP000434409">
    <property type="component" value="Unassembled WGS sequence"/>
</dbReference>
<dbReference type="EMBL" id="VULY01000018">
    <property type="protein sequence ID" value="MSR93281.1"/>
    <property type="molecule type" value="Genomic_DNA"/>
</dbReference>
<dbReference type="SUPFAM" id="SSF53254">
    <property type="entry name" value="Phosphoglycerate mutase-like"/>
    <property type="match status" value="1"/>
</dbReference>
<dbReference type="RefSeq" id="WP_154476165.1">
    <property type="nucleotide sequence ID" value="NZ_VULY01000018.1"/>
</dbReference>
<protein>
    <submittedName>
        <fullName evidence="1">Histidine phosphatase family protein</fullName>
    </submittedName>
</protein>
<dbReference type="Gene3D" id="3.40.50.1240">
    <property type="entry name" value="Phosphoglycerate mutase-like"/>
    <property type="match status" value="1"/>
</dbReference>
<dbReference type="InterPro" id="IPR050275">
    <property type="entry name" value="PGM_Phosphatase"/>
</dbReference>
<sequence length="190" mass="21861">MNIYFIRHGMTQGNKERRYIGKTEEALCKEGKRELQGKRYPQVEKVFVSPRLRCRETAAILYPHQEPVIVEELAECDFGVFEGKNADELQESEAYWKWIESGGSLPFPEGESREGFARRCLSGFEKVRRECQKYQIETAALVVHGGTIMSILTEVGRPKQEFYDYHVGNGEGYQLTLEEAVSEVGVWRTL</sequence>
<accession>A0A6N7URE7</accession>
<dbReference type="CDD" id="cd07067">
    <property type="entry name" value="HP_PGM_like"/>
    <property type="match status" value="1"/>
</dbReference>
<dbReference type="InterPro" id="IPR029033">
    <property type="entry name" value="His_PPase_superfam"/>
</dbReference>
<dbReference type="AlphaFoldDB" id="A0A6N7URE7"/>